<dbReference type="OrthoDB" id="9793120at2"/>
<feature type="active site" description="Proton donor; for catalytic activity" evidence="15">
    <location>
        <position position="85"/>
    </location>
</feature>
<name>A0A1C0AAC2_9FIRM</name>
<evidence type="ECO:0000256" key="2">
    <source>
        <dbReference type="ARBA" id="ARBA00011601"/>
    </source>
</evidence>
<keyword evidence="5 15" id="KW-0068">Autocatalytic cleavage</keyword>
<dbReference type="AlphaFoldDB" id="A0A1C0AAC2"/>
<dbReference type="PANTHER" id="PTHR33866:SF2">
    <property type="entry name" value="S-ADENOSYLMETHIONINE DECARBOXYLASE PROENZYME"/>
    <property type="match status" value="1"/>
</dbReference>
<keyword evidence="10 15" id="KW-0704">Schiff base</keyword>
<comment type="similarity">
    <text evidence="14 15">Belongs to the prokaryotic AdoMetDC family. Type 1 subfamily.</text>
</comment>
<dbReference type="Pfam" id="PF02675">
    <property type="entry name" value="AdoMet_dc"/>
    <property type="match status" value="1"/>
</dbReference>
<evidence type="ECO:0000256" key="10">
    <source>
        <dbReference type="ARBA" id="ARBA00023270"/>
    </source>
</evidence>
<protein>
    <recommendedName>
        <fullName evidence="15">S-adenosylmethionine decarboxylase proenzyme</fullName>
        <shortName evidence="15">AdoMetDC</shortName>
        <shortName evidence="15">SAMDC</shortName>
        <ecNumber evidence="15">4.1.1.50</ecNumber>
    </recommendedName>
    <component>
        <recommendedName>
            <fullName evidence="15">S-adenosylmethionine decarboxylase beta chain</fullName>
        </recommendedName>
    </component>
    <component>
        <recommendedName>
            <fullName evidence="15">S-adenosylmethionine decarboxylase alpha chain</fullName>
        </recommendedName>
    </component>
</protein>
<dbReference type="InterPro" id="IPR017716">
    <property type="entry name" value="S-AdoMet_deCOase_pro-enz"/>
</dbReference>
<comment type="caution">
    <text evidence="16">The sequence shown here is derived from an EMBL/GenBank/DDBJ whole genome shotgun (WGS) entry which is preliminary data.</text>
</comment>
<gene>
    <name evidence="15" type="primary">speH</name>
    <name evidence="16" type="ORF">U472_07125</name>
</gene>
<evidence type="ECO:0000256" key="9">
    <source>
        <dbReference type="ARBA" id="ARBA00023239"/>
    </source>
</evidence>
<comment type="pathway">
    <text evidence="1 15">Amine and polyamine biosynthesis; S-adenosylmethioninamine biosynthesis; S-adenosylmethioninamine from S-adenosyl-L-methionine: step 1/1.</text>
</comment>
<dbReference type="EMBL" id="LWDV01000008">
    <property type="protein sequence ID" value="OCL27235.1"/>
    <property type="molecule type" value="Genomic_DNA"/>
</dbReference>
<feature type="active site" description="Schiff-base intermediate with substrate; via pyruvic acid" evidence="15">
    <location>
        <position position="65"/>
    </location>
</feature>
<keyword evidence="7 15" id="KW-0620">Polyamine biosynthesis</keyword>
<keyword evidence="3 15" id="KW-0949">S-adenosyl-L-methionine</keyword>
<dbReference type="RefSeq" id="WP_068716909.1">
    <property type="nucleotide sequence ID" value="NZ_LWDV01000008.1"/>
</dbReference>
<reference evidence="17" key="1">
    <citation type="submission" date="2016-07" db="EMBL/GenBank/DDBJ databases">
        <authorList>
            <person name="Florea S."/>
            <person name="Webb J.S."/>
            <person name="Jaromczyk J."/>
            <person name="Schardl C.L."/>
        </authorList>
    </citation>
    <scope>NUCLEOTIDE SEQUENCE [LARGE SCALE GENOMIC DNA]</scope>
    <source>
        <strain evidence="17">Z6</strain>
    </source>
</reference>
<evidence type="ECO:0000256" key="15">
    <source>
        <dbReference type="HAMAP-Rule" id="MF_00464"/>
    </source>
</evidence>
<evidence type="ECO:0000256" key="3">
    <source>
        <dbReference type="ARBA" id="ARBA00022691"/>
    </source>
</evidence>
<evidence type="ECO:0000256" key="4">
    <source>
        <dbReference type="ARBA" id="ARBA00022793"/>
    </source>
</evidence>
<sequence length="139" mass="15908">MQLQQLGRHILVEFYNCDSDILKSHKKIEEYMKQAAIEAKATIVQSVFHHFNPWGVSGAVVISESHLTIHTWPEYNYAAVDLFTCGGDVNPWDAFDYLAEKLGAEKTETTEVARGMFDKVKRFGNEDLEEIKFSHKIVD</sequence>
<dbReference type="GO" id="GO:0004014">
    <property type="term" value="F:adenosylmethionine decarboxylase activity"/>
    <property type="evidence" value="ECO:0007669"/>
    <property type="project" value="UniProtKB-UniRule"/>
</dbReference>
<dbReference type="InterPro" id="IPR042284">
    <property type="entry name" value="AdoMetDC_N"/>
</dbReference>
<evidence type="ECO:0000256" key="8">
    <source>
        <dbReference type="ARBA" id="ARBA00023145"/>
    </source>
</evidence>
<evidence type="ECO:0000256" key="6">
    <source>
        <dbReference type="ARBA" id="ARBA00023066"/>
    </source>
</evidence>
<accession>A0A1C0AAC2</accession>
<dbReference type="SUPFAM" id="SSF56276">
    <property type="entry name" value="S-adenosylmethionine decarboxylase"/>
    <property type="match status" value="1"/>
</dbReference>
<dbReference type="Gene3D" id="3.30.360.110">
    <property type="entry name" value="S-adenosylmethionine decarboxylase domain"/>
    <property type="match status" value="1"/>
</dbReference>
<keyword evidence="8 15" id="KW-0865">Zymogen</keyword>
<dbReference type="GO" id="GO:0005829">
    <property type="term" value="C:cytosol"/>
    <property type="evidence" value="ECO:0007669"/>
    <property type="project" value="TreeGrafter"/>
</dbReference>
<dbReference type="FunFam" id="3.30.360.110:FF:000001">
    <property type="entry name" value="S-adenosylmethionine decarboxylase proenzyme"/>
    <property type="match status" value="1"/>
</dbReference>
<comment type="cofactor">
    <cofactor evidence="15">
        <name>pyruvate</name>
        <dbReference type="ChEBI" id="CHEBI:15361"/>
    </cofactor>
    <text evidence="15">Binds 1 pyruvoyl group covalently per subunit.</text>
</comment>
<evidence type="ECO:0000256" key="12">
    <source>
        <dbReference type="ARBA" id="ARBA00048112"/>
    </source>
</evidence>
<comment type="function">
    <text evidence="13 15">Catalyzes the decarboxylation of S-adenosylmethionine to S-adenosylmethioninamine (dcAdoMet), the propylamine donor required for the synthesis of the polyamines spermine and spermidine from the diamine putrescine.</text>
</comment>
<evidence type="ECO:0000256" key="1">
    <source>
        <dbReference type="ARBA" id="ARBA00004911"/>
    </source>
</evidence>
<dbReference type="NCBIfam" id="TIGR03330">
    <property type="entry name" value="SAM_DCase_Bsu"/>
    <property type="match status" value="1"/>
</dbReference>
<feature type="modified residue" description="Pyruvic acid (Ser); by autocatalysis" evidence="15">
    <location>
        <position position="65"/>
    </location>
</feature>
<proteinExistence type="inferred from homology"/>
<evidence type="ECO:0000256" key="7">
    <source>
        <dbReference type="ARBA" id="ARBA00023115"/>
    </source>
</evidence>
<keyword evidence="4 15" id="KW-0210">Decarboxylase</keyword>
<dbReference type="GO" id="GO:0008295">
    <property type="term" value="P:spermidine biosynthetic process"/>
    <property type="evidence" value="ECO:0007669"/>
    <property type="project" value="UniProtKB-UniRule"/>
</dbReference>
<evidence type="ECO:0000256" key="14">
    <source>
        <dbReference type="ARBA" id="ARBA00061583"/>
    </source>
</evidence>
<dbReference type="HAMAP" id="MF_00464">
    <property type="entry name" value="AdoMetDC_1"/>
    <property type="match status" value="1"/>
</dbReference>
<dbReference type="Gene3D" id="3.30.160.750">
    <property type="match status" value="1"/>
</dbReference>
<evidence type="ECO:0000256" key="5">
    <source>
        <dbReference type="ARBA" id="ARBA00022813"/>
    </source>
</evidence>
<organism evidence="16 17">
    <name type="scientific">Orenia metallireducens</name>
    <dbReference type="NCBI Taxonomy" id="1413210"/>
    <lineage>
        <taxon>Bacteria</taxon>
        <taxon>Bacillati</taxon>
        <taxon>Bacillota</taxon>
        <taxon>Clostridia</taxon>
        <taxon>Halanaerobiales</taxon>
        <taxon>Halobacteroidaceae</taxon>
        <taxon>Orenia</taxon>
    </lineage>
</organism>
<comment type="catalytic activity">
    <reaction evidence="12 15">
        <text>S-adenosyl-L-methionine + H(+) = S-adenosyl 3-(methylsulfanyl)propylamine + CO2</text>
        <dbReference type="Rhea" id="RHEA:15981"/>
        <dbReference type="ChEBI" id="CHEBI:15378"/>
        <dbReference type="ChEBI" id="CHEBI:16526"/>
        <dbReference type="ChEBI" id="CHEBI:57443"/>
        <dbReference type="ChEBI" id="CHEBI:59789"/>
        <dbReference type="EC" id="4.1.1.50"/>
    </reaction>
</comment>
<dbReference type="PANTHER" id="PTHR33866">
    <property type="entry name" value="S-ADENOSYLMETHIONINE DECARBOXYLASE PROENZYME"/>
    <property type="match status" value="1"/>
</dbReference>
<dbReference type="InterPro" id="IPR003826">
    <property type="entry name" value="AdoMetDC_fam_prok"/>
</dbReference>
<dbReference type="InterPro" id="IPR042286">
    <property type="entry name" value="AdoMetDC_C"/>
</dbReference>
<comment type="PTM">
    <text evidence="15">Is synthesized initially as an inactive proenzyme. Formation of the active enzyme involves a self-maturation process in which the active site pyruvoyl group is generated from an internal serine residue via an autocatalytic post-translational modification. Two non-identical subunits are generated from the proenzyme in this reaction, and the pyruvate is formed at the N-terminus of the alpha chain, which is derived from the carboxyl end of the proenzyme. The post-translation cleavage follows an unusual pathway, termed non-hydrolytic serinolysis, in which the side chain hydroxyl group of the serine supplies its oxygen atom to form the C-terminus of the beta chain, while the remainder of the serine residue undergoes an oxidative deamination to produce ammonia and the pyruvoyl group blocking the N-terminus of the alpha chain.</text>
</comment>
<evidence type="ECO:0000313" key="17">
    <source>
        <dbReference type="Proteomes" id="UP000093514"/>
    </source>
</evidence>
<evidence type="ECO:0000256" key="13">
    <source>
        <dbReference type="ARBA" id="ARBA00056215"/>
    </source>
</evidence>
<keyword evidence="6 15" id="KW-0745">Spermidine biosynthesis</keyword>
<feature type="chain" id="PRO_5023512771" description="S-adenosylmethionine decarboxylase beta chain" evidence="15">
    <location>
        <begin position="1"/>
        <end position="64"/>
    </location>
</feature>
<feature type="chain" id="PRO_5023512770" description="S-adenosylmethionine decarboxylase alpha chain" evidence="15">
    <location>
        <begin position="65"/>
        <end position="139"/>
    </location>
</feature>
<dbReference type="EC" id="4.1.1.50" evidence="15"/>
<dbReference type="Proteomes" id="UP000093514">
    <property type="component" value="Unassembled WGS sequence"/>
</dbReference>
<keyword evidence="11 15" id="KW-0670">Pyruvate</keyword>
<dbReference type="InterPro" id="IPR016067">
    <property type="entry name" value="S-AdoMet_deCO2ase_core"/>
</dbReference>
<evidence type="ECO:0000256" key="11">
    <source>
        <dbReference type="ARBA" id="ARBA00023317"/>
    </source>
</evidence>
<feature type="site" description="Cleavage (non-hydrolytic); by autolysis" evidence="15">
    <location>
        <begin position="64"/>
        <end position="65"/>
    </location>
</feature>
<feature type="active site" description="Proton acceptor; for processing activity" evidence="15">
    <location>
        <position position="70"/>
    </location>
</feature>
<reference evidence="16 17" key="2">
    <citation type="submission" date="2016-08" db="EMBL/GenBank/DDBJ databases">
        <title>Orenia metallireducens sp. nov. strain Z6, a Novel Metal-reducing Firmicute from the Deep Subsurface.</title>
        <authorList>
            <person name="Maxim B.I."/>
            <person name="Kenneth K."/>
            <person name="Flynn T.M."/>
            <person name="Oloughlin E.J."/>
            <person name="Locke R.A."/>
            <person name="Weber J.R."/>
            <person name="Egan S.M."/>
            <person name="Mackie R.I."/>
            <person name="Cann I.K."/>
        </authorList>
    </citation>
    <scope>NUCLEOTIDE SEQUENCE [LARGE SCALE GENOMIC DNA]</scope>
    <source>
        <strain evidence="16 17">Z6</strain>
    </source>
</reference>
<keyword evidence="9 15" id="KW-0456">Lyase</keyword>
<comment type="subunit">
    <text evidence="2 15">Heterotetramer of two alpha and two beta chains arranged as a dimer of alpha/beta heterodimers.</text>
</comment>
<evidence type="ECO:0000313" key="16">
    <source>
        <dbReference type="EMBL" id="OCL27235.1"/>
    </source>
</evidence>
<keyword evidence="17" id="KW-1185">Reference proteome</keyword>
<dbReference type="UniPathway" id="UPA00331">
    <property type="reaction ID" value="UER00451"/>
</dbReference>